<dbReference type="PANTHER" id="PTHR30590">
    <property type="entry name" value="INNER MEMBRANE PROTEIN"/>
    <property type="match status" value="1"/>
</dbReference>
<organism evidence="4 5">
    <name type="scientific">Streptomyces zhihengii</name>
    <dbReference type="NCBI Taxonomy" id="1818004"/>
    <lineage>
        <taxon>Bacteria</taxon>
        <taxon>Bacillati</taxon>
        <taxon>Actinomycetota</taxon>
        <taxon>Actinomycetes</taxon>
        <taxon>Kitasatosporales</taxon>
        <taxon>Streptomycetaceae</taxon>
        <taxon>Streptomyces</taxon>
    </lineage>
</organism>
<dbReference type="PANTHER" id="PTHR30590:SF2">
    <property type="entry name" value="INNER MEMBRANE PROTEIN"/>
    <property type="match status" value="1"/>
</dbReference>
<dbReference type="RefSeq" id="WP_205372739.1">
    <property type="nucleotide sequence ID" value="NZ_JAFEJA010000001.1"/>
</dbReference>
<feature type="transmembrane region" description="Helical" evidence="2">
    <location>
        <begin position="378"/>
        <end position="401"/>
    </location>
</feature>
<evidence type="ECO:0000313" key="5">
    <source>
        <dbReference type="Proteomes" id="UP000664109"/>
    </source>
</evidence>
<keyword evidence="2" id="KW-0812">Transmembrane</keyword>
<reference evidence="4 5" key="1">
    <citation type="journal article" date="2016" name="Arch. Microbiol.">
        <title>Streptomyces zhihengii sp. nov., isolated from rhizospheric soil of Psammosilene tunicoides.</title>
        <authorList>
            <person name="Huang M.J."/>
            <person name="Fei J.J."/>
            <person name="Salam N."/>
            <person name="Kim C.J."/>
            <person name="Hozzein W.N."/>
            <person name="Xiao M."/>
            <person name="Huang H.Q."/>
            <person name="Li W.J."/>
        </authorList>
    </citation>
    <scope>NUCLEOTIDE SEQUENCE [LARGE SCALE GENOMIC DNA]</scope>
    <source>
        <strain evidence="4 5">YIM T102</strain>
    </source>
</reference>
<feature type="transmembrane region" description="Helical" evidence="2">
    <location>
        <begin position="48"/>
        <end position="66"/>
    </location>
</feature>
<feature type="transmembrane region" description="Helical" evidence="2">
    <location>
        <begin position="353"/>
        <end position="372"/>
    </location>
</feature>
<feature type="transmembrane region" description="Helical" evidence="2">
    <location>
        <begin position="182"/>
        <end position="201"/>
    </location>
</feature>
<evidence type="ECO:0000256" key="1">
    <source>
        <dbReference type="SAM" id="MobiDB-lite"/>
    </source>
</evidence>
<feature type="region of interest" description="Disordered" evidence="1">
    <location>
        <begin position="1"/>
        <end position="41"/>
    </location>
</feature>
<keyword evidence="2" id="KW-0472">Membrane</keyword>
<name>A0ABS2ULR0_9ACTN</name>
<feature type="transmembrane region" description="Helical" evidence="2">
    <location>
        <begin position="307"/>
        <end position="329"/>
    </location>
</feature>
<feature type="region of interest" description="Disordered" evidence="1">
    <location>
        <begin position="425"/>
        <end position="446"/>
    </location>
</feature>
<feature type="transmembrane region" description="Helical" evidence="2">
    <location>
        <begin position="137"/>
        <end position="170"/>
    </location>
</feature>
<gene>
    <name evidence="4" type="ORF">JE024_06865</name>
</gene>
<feature type="domain" description="DUF418" evidence="3">
    <location>
        <begin position="253"/>
        <end position="420"/>
    </location>
</feature>
<dbReference type="Proteomes" id="UP000664109">
    <property type="component" value="Unassembled WGS sequence"/>
</dbReference>
<dbReference type="Pfam" id="PF04235">
    <property type="entry name" value="DUF418"/>
    <property type="match status" value="1"/>
</dbReference>
<keyword evidence="2" id="KW-1133">Transmembrane helix</keyword>
<feature type="compositionally biased region" description="Basic and acidic residues" evidence="1">
    <location>
        <begin position="16"/>
        <end position="28"/>
    </location>
</feature>
<dbReference type="EMBL" id="JAFEJA010000001">
    <property type="protein sequence ID" value="MBM9618471.1"/>
    <property type="molecule type" value="Genomic_DNA"/>
</dbReference>
<proteinExistence type="predicted"/>
<evidence type="ECO:0000259" key="3">
    <source>
        <dbReference type="Pfam" id="PF04235"/>
    </source>
</evidence>
<comment type="caution">
    <text evidence="4">The sequence shown here is derived from an EMBL/GenBank/DDBJ whole genome shotgun (WGS) entry which is preliminary data.</text>
</comment>
<keyword evidence="5" id="KW-1185">Reference proteome</keyword>
<evidence type="ECO:0000313" key="4">
    <source>
        <dbReference type="EMBL" id="MBM9618471.1"/>
    </source>
</evidence>
<accession>A0ABS2ULR0</accession>
<protein>
    <submittedName>
        <fullName evidence="4">DUF418 domain-containing protein</fullName>
    </submittedName>
</protein>
<feature type="transmembrane region" description="Helical" evidence="2">
    <location>
        <begin position="99"/>
        <end position="116"/>
    </location>
</feature>
<dbReference type="InterPro" id="IPR007349">
    <property type="entry name" value="DUF418"/>
</dbReference>
<evidence type="ECO:0000256" key="2">
    <source>
        <dbReference type="SAM" id="Phobius"/>
    </source>
</evidence>
<dbReference type="InterPro" id="IPR052529">
    <property type="entry name" value="Bact_Transport_Assoc"/>
</dbReference>
<feature type="compositionally biased region" description="Low complexity" evidence="1">
    <location>
        <begin position="425"/>
        <end position="434"/>
    </location>
</feature>
<sequence length="446" mass="46217">MPDREGPARPARAGHHPSEDSMATRRTENTPVRRRGVTAAERSPAPDIARGFMLLLIALAHAPMYVTGSDPGPVTHPQGGDALDRTVTFLGLDLVDNRAYPMFAALFGYGMAMLVMRQRAAGTSAKASGRLLRKRGLFLVLFGFAHFVFVFPADILAPYGVAALLFGWLLTRGDRALGKGVVISAAVGAVTAVLLSVAVAVEQTEDAAAVRGTVWADDYVSALGERLAQVPFASLHILLGWPIPAAILVGAWAARKRYLDDPGAHRALLRRVAVWGGTVSVLGGVPLALVGAGTWRAGDLATGLVTGLHVVTGFCGGLAYAAVFGLLVARTRDRGLEPGPVSRALAAVGRRSLTCYLLQSALLALVLARVAFGLGDHIHATGAAAVAVGVWLTVVAVAVALERAGRQGPLDALMRRLVYGGGRTAPAPAPAGEPVSRSAPGTGAAS</sequence>
<feature type="transmembrane region" description="Helical" evidence="2">
    <location>
        <begin position="272"/>
        <end position="295"/>
    </location>
</feature>